<reference evidence="2 3" key="1">
    <citation type="journal article" date="2016" name="Genome Biol. Evol.">
        <title>Draft genome sequence of an aflatoxigenic Aspergillus species, A. bombycis.</title>
        <authorList>
            <person name="Moore G.G."/>
            <person name="Mack B.M."/>
            <person name="Beltz S.B."/>
            <person name="Gilbert M.K."/>
        </authorList>
    </citation>
    <scope>NUCLEOTIDE SEQUENCE [LARGE SCALE GENOMIC DNA]</scope>
    <source>
        <strain evidence="3">NRRL 26010</strain>
    </source>
</reference>
<protein>
    <submittedName>
        <fullName evidence="2">Dynamin GTPase</fullName>
    </submittedName>
</protein>
<dbReference type="Gene3D" id="3.40.50.300">
    <property type="entry name" value="P-loop containing nucleotide triphosphate hydrolases"/>
    <property type="match status" value="1"/>
</dbReference>
<dbReference type="SUPFAM" id="SSF52540">
    <property type="entry name" value="P-loop containing nucleoside triphosphate hydrolases"/>
    <property type="match status" value="1"/>
</dbReference>
<dbReference type="GO" id="GO:0048312">
    <property type="term" value="P:intracellular distribution of mitochondria"/>
    <property type="evidence" value="ECO:0007669"/>
    <property type="project" value="TreeGrafter"/>
</dbReference>
<dbReference type="PANTHER" id="PTHR11566:SF21">
    <property type="entry name" value="DYNAMIN RELATED PROTEIN 1, ISOFORM A"/>
    <property type="match status" value="1"/>
</dbReference>
<dbReference type="GeneID" id="34447452"/>
<sequence>MYRRAFEAATLSYTPRLQGISDYISLPRIIVCGDQSSGKSSVLATISGVKILVKSNLCTRFPTELCLRKRPHIGVGVSIVPHRSRSHVEQDTLSRFLKELDGFEELPKRIDDIQAAMDIFT</sequence>
<dbReference type="PRINTS" id="PR00195">
    <property type="entry name" value="DYNAMIN"/>
</dbReference>
<dbReference type="Proteomes" id="UP000179179">
    <property type="component" value="Unassembled WGS sequence"/>
</dbReference>
<dbReference type="GO" id="GO:0016559">
    <property type="term" value="P:peroxisome fission"/>
    <property type="evidence" value="ECO:0007669"/>
    <property type="project" value="TreeGrafter"/>
</dbReference>
<evidence type="ECO:0000259" key="1">
    <source>
        <dbReference type="Pfam" id="PF00350"/>
    </source>
</evidence>
<dbReference type="RefSeq" id="XP_022392972.1">
    <property type="nucleotide sequence ID" value="XM_022531192.1"/>
</dbReference>
<dbReference type="GO" id="GO:0005874">
    <property type="term" value="C:microtubule"/>
    <property type="evidence" value="ECO:0007669"/>
    <property type="project" value="TreeGrafter"/>
</dbReference>
<evidence type="ECO:0000313" key="2">
    <source>
        <dbReference type="EMBL" id="OGM49255.1"/>
    </source>
</evidence>
<dbReference type="STRING" id="109264.A0A1F8AD23"/>
<dbReference type="GO" id="GO:0003924">
    <property type="term" value="F:GTPase activity"/>
    <property type="evidence" value="ECO:0007669"/>
    <property type="project" value="TreeGrafter"/>
</dbReference>
<evidence type="ECO:0000313" key="3">
    <source>
        <dbReference type="Proteomes" id="UP000179179"/>
    </source>
</evidence>
<dbReference type="GO" id="GO:0008017">
    <property type="term" value="F:microtubule binding"/>
    <property type="evidence" value="ECO:0007669"/>
    <property type="project" value="TreeGrafter"/>
</dbReference>
<organism evidence="2 3">
    <name type="scientific">Aspergillus bombycis</name>
    <dbReference type="NCBI Taxonomy" id="109264"/>
    <lineage>
        <taxon>Eukaryota</taxon>
        <taxon>Fungi</taxon>
        <taxon>Dikarya</taxon>
        <taxon>Ascomycota</taxon>
        <taxon>Pezizomycotina</taxon>
        <taxon>Eurotiomycetes</taxon>
        <taxon>Eurotiomycetidae</taxon>
        <taxon>Eurotiales</taxon>
        <taxon>Aspergillaceae</taxon>
        <taxon>Aspergillus</taxon>
    </lineage>
</organism>
<feature type="domain" description="Dynamin N-terminal" evidence="1">
    <location>
        <begin position="29"/>
        <end position="110"/>
    </location>
</feature>
<dbReference type="AlphaFoldDB" id="A0A1F8AD23"/>
<accession>A0A1F8AD23</accession>
<dbReference type="InterPro" id="IPR045063">
    <property type="entry name" value="Dynamin_N"/>
</dbReference>
<dbReference type="OrthoDB" id="415706at2759"/>
<comment type="caution">
    <text evidence="2">The sequence shown here is derived from an EMBL/GenBank/DDBJ whole genome shotgun (WGS) entry which is preliminary data.</text>
</comment>
<dbReference type="GO" id="GO:0016020">
    <property type="term" value="C:membrane"/>
    <property type="evidence" value="ECO:0007669"/>
    <property type="project" value="TreeGrafter"/>
</dbReference>
<dbReference type="EMBL" id="LYCR01000010">
    <property type="protein sequence ID" value="OGM49255.1"/>
    <property type="molecule type" value="Genomic_DNA"/>
</dbReference>
<dbReference type="GO" id="GO:0000266">
    <property type="term" value="P:mitochondrial fission"/>
    <property type="evidence" value="ECO:0007669"/>
    <property type="project" value="TreeGrafter"/>
</dbReference>
<dbReference type="GO" id="GO:0005739">
    <property type="term" value="C:mitochondrion"/>
    <property type="evidence" value="ECO:0007669"/>
    <property type="project" value="TreeGrafter"/>
</dbReference>
<name>A0A1F8AD23_9EURO</name>
<dbReference type="PANTHER" id="PTHR11566">
    <property type="entry name" value="DYNAMIN"/>
    <property type="match status" value="1"/>
</dbReference>
<proteinExistence type="predicted"/>
<gene>
    <name evidence="2" type="ORF">ABOM_004062</name>
</gene>
<dbReference type="GO" id="GO:0006897">
    <property type="term" value="P:endocytosis"/>
    <property type="evidence" value="ECO:0007669"/>
    <property type="project" value="TreeGrafter"/>
</dbReference>
<dbReference type="InterPro" id="IPR022812">
    <property type="entry name" value="Dynamin"/>
</dbReference>
<dbReference type="InterPro" id="IPR027417">
    <property type="entry name" value="P-loop_NTPase"/>
</dbReference>
<keyword evidence="3" id="KW-1185">Reference proteome</keyword>
<dbReference type="Pfam" id="PF00350">
    <property type="entry name" value="Dynamin_N"/>
    <property type="match status" value="1"/>
</dbReference>